<dbReference type="Proteomes" id="UP001218638">
    <property type="component" value="Chromosome"/>
</dbReference>
<dbReference type="AlphaFoldDB" id="A0AAE9ZX96"/>
<organism evidence="3 4">
    <name type="scientific">Synoicihabitans lomoniglobus</name>
    <dbReference type="NCBI Taxonomy" id="2909285"/>
    <lineage>
        <taxon>Bacteria</taxon>
        <taxon>Pseudomonadati</taxon>
        <taxon>Verrucomicrobiota</taxon>
        <taxon>Opitutia</taxon>
        <taxon>Opitutales</taxon>
        <taxon>Opitutaceae</taxon>
        <taxon>Synoicihabitans</taxon>
    </lineage>
</organism>
<evidence type="ECO:0000313" key="3">
    <source>
        <dbReference type="EMBL" id="WED64914.1"/>
    </source>
</evidence>
<dbReference type="Pfam" id="PF14358">
    <property type="entry name" value="DUF4405"/>
    <property type="match status" value="1"/>
</dbReference>
<dbReference type="EMBL" id="CP119075">
    <property type="protein sequence ID" value="WED64914.1"/>
    <property type="molecule type" value="Genomic_DNA"/>
</dbReference>
<evidence type="ECO:0000256" key="1">
    <source>
        <dbReference type="SAM" id="Phobius"/>
    </source>
</evidence>
<feature type="transmembrane region" description="Helical" evidence="1">
    <location>
        <begin position="92"/>
        <end position="111"/>
    </location>
</feature>
<evidence type="ECO:0000259" key="2">
    <source>
        <dbReference type="Pfam" id="PF14358"/>
    </source>
</evidence>
<keyword evidence="1" id="KW-0472">Membrane</keyword>
<accession>A0AAE9ZX96</accession>
<evidence type="ECO:0000313" key="4">
    <source>
        <dbReference type="Proteomes" id="UP001218638"/>
    </source>
</evidence>
<feature type="transmembrane region" description="Helical" evidence="1">
    <location>
        <begin position="12"/>
        <end position="31"/>
    </location>
</feature>
<dbReference type="KEGG" id="slom:PXH66_21415"/>
<feature type="domain" description="Flavinylation-associated cytochrome" evidence="2">
    <location>
        <begin position="12"/>
        <end position="76"/>
    </location>
</feature>
<keyword evidence="4" id="KW-1185">Reference proteome</keyword>
<dbReference type="InterPro" id="IPR025517">
    <property type="entry name" value="DUF4405"/>
</dbReference>
<keyword evidence="1" id="KW-1133">Transmembrane helix</keyword>
<feature type="transmembrane region" description="Helical" evidence="1">
    <location>
        <begin position="60"/>
        <end position="80"/>
    </location>
</feature>
<reference evidence="3" key="1">
    <citation type="submission" date="2023-03" db="EMBL/GenBank/DDBJ databases">
        <title>Lomoglobus Profundus gen. nov., sp. nov., a novel member of the phylum Verrucomicrobia, isolated from deep-marine sediment of South China Sea.</title>
        <authorList>
            <person name="Ahmad T."/>
            <person name="Ishaq S.E."/>
            <person name="Wang F."/>
        </authorList>
    </citation>
    <scope>NUCLEOTIDE SEQUENCE</scope>
    <source>
        <strain evidence="3">LMO-M01</strain>
    </source>
</reference>
<dbReference type="RefSeq" id="WP_330931820.1">
    <property type="nucleotide sequence ID" value="NZ_CP119075.1"/>
</dbReference>
<gene>
    <name evidence="3" type="ORF">PXH66_21415</name>
</gene>
<proteinExistence type="predicted"/>
<name>A0AAE9ZX96_9BACT</name>
<keyword evidence="1" id="KW-0812">Transmembrane</keyword>
<protein>
    <submittedName>
        <fullName evidence="3">DUF4405 domain-containing protein</fullName>
    </submittedName>
</protein>
<sequence>MKASTRTLLNRVLNLLLLLNGAFILGTGWLMDQRLPRGRDGHGLTVLGLGRHDWGELHAWAGYGIGVLVVGHLLLHLKWLHLIAAQRNRWKLAVGLGTAVLLMALFVLIPVRG</sequence>